<feature type="transmembrane region" description="Helical" evidence="1">
    <location>
        <begin position="12"/>
        <end position="32"/>
    </location>
</feature>
<reference evidence="3" key="1">
    <citation type="journal article" date="2019" name="Int. J. Syst. Evol. Microbiol.">
        <title>The Global Catalogue of Microorganisms (GCM) 10K type strain sequencing project: providing services to taxonomists for standard genome sequencing and annotation.</title>
        <authorList>
            <consortium name="The Broad Institute Genomics Platform"/>
            <consortium name="The Broad Institute Genome Sequencing Center for Infectious Disease"/>
            <person name="Wu L."/>
            <person name="Ma J."/>
        </authorList>
    </citation>
    <scope>NUCLEOTIDE SEQUENCE [LARGE SCALE GENOMIC DNA]</scope>
    <source>
        <strain evidence="3">KCTC 23299</strain>
    </source>
</reference>
<organism evidence="2 3">
    <name type="scientific">Terrimonas rubra</name>
    <dbReference type="NCBI Taxonomy" id="1035890"/>
    <lineage>
        <taxon>Bacteria</taxon>
        <taxon>Pseudomonadati</taxon>
        <taxon>Bacteroidota</taxon>
        <taxon>Chitinophagia</taxon>
        <taxon>Chitinophagales</taxon>
        <taxon>Chitinophagaceae</taxon>
        <taxon>Terrimonas</taxon>
    </lineage>
</organism>
<keyword evidence="1" id="KW-0472">Membrane</keyword>
<keyword evidence="1" id="KW-1133">Transmembrane helix</keyword>
<dbReference type="Proteomes" id="UP001597511">
    <property type="component" value="Unassembled WGS sequence"/>
</dbReference>
<dbReference type="EMBL" id="JBHUOZ010000001">
    <property type="protein sequence ID" value="MFD2918179.1"/>
    <property type="molecule type" value="Genomic_DNA"/>
</dbReference>
<evidence type="ECO:0000313" key="3">
    <source>
        <dbReference type="Proteomes" id="UP001597511"/>
    </source>
</evidence>
<accession>A0ABW5ZYT0</accession>
<gene>
    <name evidence="2" type="ORF">ACFS6H_00580</name>
</gene>
<protein>
    <recommendedName>
        <fullName evidence="4">Cytochrome B</fullName>
    </recommendedName>
</protein>
<name>A0ABW5ZYT0_9BACT</name>
<evidence type="ECO:0008006" key="4">
    <source>
        <dbReference type="Google" id="ProtNLM"/>
    </source>
</evidence>
<evidence type="ECO:0000256" key="1">
    <source>
        <dbReference type="SAM" id="Phobius"/>
    </source>
</evidence>
<dbReference type="RefSeq" id="WP_386093841.1">
    <property type="nucleotide sequence ID" value="NZ_JBHUOZ010000001.1"/>
</dbReference>
<comment type="caution">
    <text evidence="2">The sequence shown here is derived from an EMBL/GenBank/DDBJ whole genome shotgun (WGS) entry which is preliminary data.</text>
</comment>
<feature type="transmembrane region" description="Helical" evidence="1">
    <location>
        <begin position="44"/>
        <end position="65"/>
    </location>
</feature>
<feature type="transmembrane region" description="Helical" evidence="1">
    <location>
        <begin position="85"/>
        <end position="103"/>
    </location>
</feature>
<sequence length="148" mass="17005">MYPHLLATHNVVRWLVLIFLVIAILLAWRGWLGNKKFGAVDNRFRVFTVIFTHIQFILGIVLYFVSPRVTAFLDNVGAGMKDKDLRFVGMEHALLMLISVVLITIGSSKTKRQATDKAKFKTMAIWFTIALLLILFAIPWSMPHFRPF</sequence>
<evidence type="ECO:0000313" key="2">
    <source>
        <dbReference type="EMBL" id="MFD2918179.1"/>
    </source>
</evidence>
<keyword evidence="3" id="KW-1185">Reference proteome</keyword>
<feature type="transmembrane region" description="Helical" evidence="1">
    <location>
        <begin position="124"/>
        <end position="142"/>
    </location>
</feature>
<proteinExistence type="predicted"/>
<keyword evidence="1" id="KW-0812">Transmembrane</keyword>